<dbReference type="RefSeq" id="WP_379867357.1">
    <property type="nucleotide sequence ID" value="NZ_JBHTBW010000071.1"/>
</dbReference>
<name>A0ABW2RQ19_9BACL</name>
<gene>
    <name evidence="1" type="ORF">ACFQNG_18385</name>
</gene>
<proteinExistence type="predicted"/>
<dbReference type="EMBL" id="JBHTBW010000071">
    <property type="protein sequence ID" value="MFC7443040.1"/>
    <property type="molecule type" value="Genomic_DNA"/>
</dbReference>
<evidence type="ECO:0000313" key="2">
    <source>
        <dbReference type="Proteomes" id="UP001596500"/>
    </source>
</evidence>
<organism evidence="1 2">
    <name type="scientific">Laceyella putida</name>
    <dbReference type="NCBI Taxonomy" id="110101"/>
    <lineage>
        <taxon>Bacteria</taxon>
        <taxon>Bacillati</taxon>
        <taxon>Bacillota</taxon>
        <taxon>Bacilli</taxon>
        <taxon>Bacillales</taxon>
        <taxon>Thermoactinomycetaceae</taxon>
        <taxon>Laceyella</taxon>
    </lineage>
</organism>
<comment type="caution">
    <text evidence="1">The sequence shown here is derived from an EMBL/GenBank/DDBJ whole genome shotgun (WGS) entry which is preliminary data.</text>
</comment>
<sequence>MRTEIILEAKIADTFEYRKDWDLGFVTVEDKNWGINGSRVAVVKRCMSQTRSI</sequence>
<accession>A0ABW2RQ19</accession>
<dbReference type="Proteomes" id="UP001596500">
    <property type="component" value="Unassembled WGS sequence"/>
</dbReference>
<protein>
    <submittedName>
        <fullName evidence="1">Uncharacterized protein</fullName>
    </submittedName>
</protein>
<reference evidence="2" key="1">
    <citation type="journal article" date="2019" name="Int. J. Syst. Evol. Microbiol.">
        <title>The Global Catalogue of Microorganisms (GCM) 10K type strain sequencing project: providing services to taxonomists for standard genome sequencing and annotation.</title>
        <authorList>
            <consortium name="The Broad Institute Genomics Platform"/>
            <consortium name="The Broad Institute Genome Sequencing Center for Infectious Disease"/>
            <person name="Wu L."/>
            <person name="Ma J."/>
        </authorList>
    </citation>
    <scope>NUCLEOTIDE SEQUENCE [LARGE SCALE GENOMIC DNA]</scope>
    <source>
        <strain evidence="2">CGMCC 1.12942</strain>
    </source>
</reference>
<evidence type="ECO:0000313" key="1">
    <source>
        <dbReference type="EMBL" id="MFC7443040.1"/>
    </source>
</evidence>
<keyword evidence="2" id="KW-1185">Reference proteome</keyword>